<keyword evidence="8" id="KW-0325">Glycoprotein</keyword>
<protein>
    <recommendedName>
        <fullName evidence="4">mannan endo-1,6-alpha-mannosidase</fullName>
        <ecNumber evidence="4">3.2.1.101</ecNumber>
    </recommendedName>
</protein>
<dbReference type="InterPro" id="IPR014480">
    <property type="entry name" value="Mannan-1_6-alpha_mannosidase"/>
</dbReference>
<evidence type="ECO:0000256" key="9">
    <source>
        <dbReference type="ARBA" id="ARBA00023295"/>
    </source>
</evidence>
<keyword evidence="5" id="KW-0732">Signal</keyword>
<keyword evidence="12" id="KW-1185">Reference proteome</keyword>
<dbReference type="GO" id="GO:0009272">
    <property type="term" value="P:fungal-type cell wall biogenesis"/>
    <property type="evidence" value="ECO:0007669"/>
    <property type="project" value="TreeGrafter"/>
</dbReference>
<dbReference type="Pfam" id="PF03663">
    <property type="entry name" value="Glyco_hydro_76"/>
    <property type="match status" value="1"/>
</dbReference>
<organism evidence="11 12">
    <name type="scientific">Sphaerosporella brunnea</name>
    <dbReference type="NCBI Taxonomy" id="1250544"/>
    <lineage>
        <taxon>Eukaryota</taxon>
        <taxon>Fungi</taxon>
        <taxon>Dikarya</taxon>
        <taxon>Ascomycota</taxon>
        <taxon>Pezizomycotina</taxon>
        <taxon>Pezizomycetes</taxon>
        <taxon>Pezizales</taxon>
        <taxon>Pyronemataceae</taxon>
        <taxon>Sphaerosporella</taxon>
    </lineage>
</organism>
<feature type="non-terminal residue" evidence="11">
    <location>
        <position position="1"/>
    </location>
</feature>
<feature type="region of interest" description="Disordered" evidence="10">
    <location>
        <begin position="322"/>
        <end position="347"/>
    </location>
</feature>
<dbReference type="AlphaFoldDB" id="A0A5J5ETY1"/>
<accession>A0A5J5ETY1</accession>
<evidence type="ECO:0000256" key="4">
    <source>
        <dbReference type="ARBA" id="ARBA00012350"/>
    </source>
</evidence>
<evidence type="ECO:0000256" key="3">
    <source>
        <dbReference type="ARBA" id="ARBA00009699"/>
    </source>
</evidence>
<comment type="similarity">
    <text evidence="3">Belongs to the glycosyl hydrolase 76 family.</text>
</comment>
<gene>
    <name evidence="11" type="ORF">FN846DRAFT_955871</name>
</gene>
<evidence type="ECO:0000313" key="11">
    <source>
        <dbReference type="EMBL" id="KAA8902090.1"/>
    </source>
</evidence>
<dbReference type="PANTHER" id="PTHR12145">
    <property type="entry name" value="MANNAN ENDO-1,6-ALPHA-MANNOSIDASE DCW1"/>
    <property type="match status" value="1"/>
</dbReference>
<dbReference type="GO" id="GO:0008496">
    <property type="term" value="F:mannan endo-1,6-alpha-mannosidase activity"/>
    <property type="evidence" value="ECO:0007669"/>
    <property type="project" value="UniProtKB-EC"/>
</dbReference>
<evidence type="ECO:0000256" key="1">
    <source>
        <dbReference type="ARBA" id="ARBA00001452"/>
    </source>
</evidence>
<comment type="caution">
    <text evidence="11">The sequence shown here is derived from an EMBL/GenBank/DDBJ whole genome shotgun (WGS) entry which is preliminary data.</text>
</comment>
<dbReference type="GO" id="GO:0012505">
    <property type="term" value="C:endomembrane system"/>
    <property type="evidence" value="ECO:0007669"/>
    <property type="project" value="UniProtKB-SubCell"/>
</dbReference>
<evidence type="ECO:0000313" key="12">
    <source>
        <dbReference type="Proteomes" id="UP000326924"/>
    </source>
</evidence>
<evidence type="ECO:0000256" key="5">
    <source>
        <dbReference type="ARBA" id="ARBA00022729"/>
    </source>
</evidence>
<dbReference type="PANTHER" id="PTHR12145:SF36">
    <property type="entry name" value="MANNAN ENDO-1,6-ALPHA-MANNOSIDASE DCW1"/>
    <property type="match status" value="1"/>
</dbReference>
<keyword evidence="6 11" id="KW-0378">Hydrolase</keyword>
<dbReference type="OrthoDB" id="4187847at2759"/>
<proteinExistence type="inferred from homology"/>
<dbReference type="GO" id="GO:0016052">
    <property type="term" value="P:carbohydrate catabolic process"/>
    <property type="evidence" value="ECO:0007669"/>
    <property type="project" value="InterPro"/>
</dbReference>
<keyword evidence="7" id="KW-0472">Membrane</keyword>
<comment type="subcellular location">
    <subcellularLocation>
        <location evidence="2">Endomembrane system</location>
    </subcellularLocation>
</comment>
<dbReference type="InterPro" id="IPR005198">
    <property type="entry name" value="Glyco_hydro_76"/>
</dbReference>
<reference evidence="11 12" key="1">
    <citation type="submission" date="2019-09" db="EMBL/GenBank/DDBJ databases">
        <title>Draft genome of the ectomycorrhizal ascomycete Sphaerosporella brunnea.</title>
        <authorList>
            <consortium name="DOE Joint Genome Institute"/>
            <person name="Benucci G.M."/>
            <person name="Marozzi G."/>
            <person name="Antonielli L."/>
            <person name="Sanchez S."/>
            <person name="Marco P."/>
            <person name="Wang X."/>
            <person name="Falini L.B."/>
            <person name="Barry K."/>
            <person name="Haridas S."/>
            <person name="Lipzen A."/>
            <person name="Labutti K."/>
            <person name="Grigoriev I.V."/>
            <person name="Murat C."/>
            <person name="Martin F."/>
            <person name="Albertini E."/>
            <person name="Donnini D."/>
            <person name="Bonito G."/>
        </authorList>
    </citation>
    <scope>NUCLEOTIDE SEQUENCE [LARGE SCALE GENOMIC DNA]</scope>
    <source>
        <strain evidence="11 12">Sb_GMNB300</strain>
    </source>
</reference>
<dbReference type="Proteomes" id="UP000326924">
    <property type="component" value="Unassembled WGS sequence"/>
</dbReference>
<dbReference type="EMBL" id="VXIS01000136">
    <property type="protein sequence ID" value="KAA8902090.1"/>
    <property type="molecule type" value="Genomic_DNA"/>
</dbReference>
<keyword evidence="9" id="KW-0326">Glycosidase</keyword>
<dbReference type="InterPro" id="IPR008928">
    <property type="entry name" value="6-hairpin_glycosidase_sf"/>
</dbReference>
<dbReference type="FunFam" id="1.50.10.20:FF:000006">
    <property type="entry name" value="Mannan endo-1,6-alpha-mannosidase"/>
    <property type="match status" value="1"/>
</dbReference>
<dbReference type="SUPFAM" id="SSF48208">
    <property type="entry name" value="Six-hairpin glycosidases"/>
    <property type="match status" value="1"/>
</dbReference>
<name>A0A5J5ETY1_9PEZI</name>
<evidence type="ECO:0000256" key="10">
    <source>
        <dbReference type="SAM" id="MobiDB-lite"/>
    </source>
</evidence>
<evidence type="ECO:0000256" key="6">
    <source>
        <dbReference type="ARBA" id="ARBA00022801"/>
    </source>
</evidence>
<evidence type="ECO:0000256" key="8">
    <source>
        <dbReference type="ARBA" id="ARBA00023180"/>
    </source>
</evidence>
<comment type="catalytic activity">
    <reaction evidence="1">
        <text>Random hydrolysis of (1-&gt;6)-alpha-D-mannosidic linkages in unbranched (1-&gt;6)-mannans.</text>
        <dbReference type="EC" id="3.2.1.101"/>
    </reaction>
</comment>
<evidence type="ECO:0000256" key="7">
    <source>
        <dbReference type="ARBA" id="ARBA00023136"/>
    </source>
</evidence>
<sequence length="376" mass="42331">GLIDYWFYTGDEGYNPCITEALLHQVGPDWNYMPPNQSKSLGNDDQGFWGLTVMSAAERRFPNPPDDQPQWLSLAQAVFNTQAARWDEEYCGGGLRWQIYSFNRGYHYKNTVSNGAFFLLASRLARYTGNSTYMDWAVKTWDWTRQVGLMTEDYRFYDGYDITDDCSKVDPIQWTYNAGLYLAGASFLYDFTGGERLWAERVDGVMKTTKVFFKDDIVVEMACEPHGTCNVDQRSFKAFFSRCMAMTVKMAPFTAEWIMPKLRASAVAAAKFCSWGEDRNTCGMRWTEKEWEKWWGVGEQLSALETIQSTLVLGSRKYASERAGGISKGDPGAGSDGKGSFSDKDQQISAKDKGGASAATVGAVLGVLVFSWWVSF</sequence>
<dbReference type="EC" id="3.2.1.101" evidence="4"/>
<dbReference type="InParanoid" id="A0A5J5ETY1"/>
<evidence type="ECO:0000256" key="2">
    <source>
        <dbReference type="ARBA" id="ARBA00004308"/>
    </source>
</evidence>
<dbReference type="Gene3D" id="1.50.10.20">
    <property type="match status" value="1"/>
</dbReference>